<gene>
    <name evidence="2" type="ORF">M6B38_125535</name>
</gene>
<feature type="region of interest" description="Disordered" evidence="1">
    <location>
        <begin position="90"/>
        <end position="127"/>
    </location>
</feature>
<feature type="compositionally biased region" description="Gly residues" evidence="1">
    <location>
        <begin position="1"/>
        <end position="11"/>
    </location>
</feature>
<sequence length="127" mass="14115">MGFLANGGGSTGSRAVRPRRLPTWCCKAREATRRRREGRDRSTDGATLAEGGGRRADRTPLVVAADARQADIGGSPRSWLDRRWWSGRLETTPRWSDPRDGSRRSKGEVALDGGRRSEEHSTVALRW</sequence>
<organism evidence="2 3">
    <name type="scientific">Iris pallida</name>
    <name type="common">Sweet iris</name>
    <dbReference type="NCBI Taxonomy" id="29817"/>
    <lineage>
        <taxon>Eukaryota</taxon>
        <taxon>Viridiplantae</taxon>
        <taxon>Streptophyta</taxon>
        <taxon>Embryophyta</taxon>
        <taxon>Tracheophyta</taxon>
        <taxon>Spermatophyta</taxon>
        <taxon>Magnoliopsida</taxon>
        <taxon>Liliopsida</taxon>
        <taxon>Asparagales</taxon>
        <taxon>Iridaceae</taxon>
        <taxon>Iridoideae</taxon>
        <taxon>Irideae</taxon>
        <taxon>Iris</taxon>
    </lineage>
</organism>
<proteinExistence type="predicted"/>
<dbReference type="Proteomes" id="UP001140949">
    <property type="component" value="Unassembled WGS sequence"/>
</dbReference>
<evidence type="ECO:0000313" key="2">
    <source>
        <dbReference type="EMBL" id="KAJ6829950.1"/>
    </source>
</evidence>
<evidence type="ECO:0000256" key="1">
    <source>
        <dbReference type="SAM" id="MobiDB-lite"/>
    </source>
</evidence>
<accession>A0AAX6GMM8</accession>
<reference evidence="2" key="1">
    <citation type="journal article" date="2023" name="GigaByte">
        <title>Genome assembly of the bearded iris, Iris pallida Lam.</title>
        <authorList>
            <person name="Bruccoleri R.E."/>
            <person name="Oakeley E.J."/>
            <person name="Faust A.M.E."/>
            <person name="Altorfer M."/>
            <person name="Dessus-Babus S."/>
            <person name="Burckhardt D."/>
            <person name="Oertli M."/>
            <person name="Naumann U."/>
            <person name="Petersen F."/>
            <person name="Wong J."/>
        </authorList>
    </citation>
    <scope>NUCLEOTIDE SEQUENCE</scope>
    <source>
        <strain evidence="2">GSM-AAB239-AS_SAM_17_03QT</strain>
    </source>
</reference>
<keyword evidence="2" id="KW-0176">Collagen</keyword>
<reference evidence="2" key="2">
    <citation type="submission" date="2023-04" db="EMBL/GenBank/DDBJ databases">
        <authorList>
            <person name="Bruccoleri R.E."/>
            <person name="Oakeley E.J."/>
            <person name="Faust A.-M."/>
            <person name="Dessus-Babus S."/>
            <person name="Altorfer M."/>
            <person name="Burckhardt D."/>
            <person name="Oertli M."/>
            <person name="Naumann U."/>
            <person name="Petersen F."/>
            <person name="Wong J."/>
        </authorList>
    </citation>
    <scope>NUCLEOTIDE SEQUENCE</scope>
    <source>
        <strain evidence="2">GSM-AAB239-AS_SAM_17_03QT</strain>
        <tissue evidence="2">Leaf</tissue>
    </source>
</reference>
<feature type="compositionally biased region" description="Basic and acidic residues" evidence="1">
    <location>
        <begin position="96"/>
        <end position="121"/>
    </location>
</feature>
<comment type="caution">
    <text evidence="2">The sequence shown here is derived from an EMBL/GenBank/DDBJ whole genome shotgun (WGS) entry which is preliminary data.</text>
</comment>
<dbReference type="AlphaFoldDB" id="A0AAX6GMM8"/>
<keyword evidence="3" id="KW-1185">Reference proteome</keyword>
<dbReference type="EMBL" id="JANAVB010018000">
    <property type="protein sequence ID" value="KAJ6829950.1"/>
    <property type="molecule type" value="Genomic_DNA"/>
</dbReference>
<protein>
    <submittedName>
        <fullName evidence="2">Collagen alpha-1(I) chain-like</fullName>
    </submittedName>
</protein>
<feature type="region of interest" description="Disordered" evidence="1">
    <location>
        <begin position="1"/>
        <end position="60"/>
    </location>
</feature>
<evidence type="ECO:0000313" key="3">
    <source>
        <dbReference type="Proteomes" id="UP001140949"/>
    </source>
</evidence>
<feature type="compositionally biased region" description="Basic and acidic residues" evidence="1">
    <location>
        <begin position="27"/>
        <end position="43"/>
    </location>
</feature>
<name>A0AAX6GMM8_IRIPA</name>